<sequence>MPITINRGLLPGFQQIFKNNVKAIKKDIQEAPRKANEFFEDYKNGLDTLKGVGSEWWEMYRQALKEMGINNIGDFAKWTVTCVGTVAAIFGGALIISAVSGAVFGAVGGFALTTAGLMGAVTFAPIFSTLLQSGISTTNQVLNFNINQTDEELYKQLEAKVNSMYGLLGTTVGSALGWLVCGALPNSLAFRYNKAVGTAIAQDLDDDARSELYSNIAQIIRLSSQTLINSELINRFTSTRRELKRNPDSEFGKFFRKVVGEEVFKKWGDANQQAWTIKKNIIDPIIEKEKDPQWKEFKENALEGFSDSCMEASFIVANNLDTYIASQKIARSNILGKIQHVRIQLGESAKEALAPPKKK</sequence>
<comment type="subcellular location">
    <subcellularLocation>
        <location evidence="1">Cell membrane</location>
        <topology evidence="1">Multi-pass membrane protein</topology>
    </subcellularLocation>
</comment>
<dbReference type="GO" id="GO:0005524">
    <property type="term" value="F:ATP binding"/>
    <property type="evidence" value="ECO:0007669"/>
    <property type="project" value="InterPro"/>
</dbReference>
<evidence type="ECO:0000256" key="1">
    <source>
        <dbReference type="ARBA" id="ARBA00004651"/>
    </source>
</evidence>
<accession>A0A2A2TBK1</accession>
<feature type="transmembrane region" description="Helical" evidence="5">
    <location>
        <begin position="75"/>
        <end position="96"/>
    </location>
</feature>
<protein>
    <submittedName>
        <fullName evidence="6">Uncharacterized protein</fullName>
    </submittedName>
</protein>
<dbReference type="SUPFAM" id="SSF90123">
    <property type="entry name" value="ABC transporter transmembrane region"/>
    <property type="match status" value="1"/>
</dbReference>
<name>A0A2A2TBK1_9CYAN</name>
<evidence type="ECO:0000256" key="2">
    <source>
        <dbReference type="ARBA" id="ARBA00022692"/>
    </source>
</evidence>
<dbReference type="EMBL" id="NTFS01000561">
    <property type="protein sequence ID" value="PAX48298.1"/>
    <property type="molecule type" value="Genomic_DNA"/>
</dbReference>
<dbReference type="AlphaFoldDB" id="A0A2A2TBK1"/>
<dbReference type="Proteomes" id="UP000218238">
    <property type="component" value="Unassembled WGS sequence"/>
</dbReference>
<gene>
    <name evidence="6" type="ORF">CK510_28325</name>
</gene>
<keyword evidence="2 5" id="KW-0812">Transmembrane</keyword>
<evidence type="ECO:0000256" key="4">
    <source>
        <dbReference type="ARBA" id="ARBA00023136"/>
    </source>
</evidence>
<proteinExistence type="predicted"/>
<reference evidence="6 7" key="1">
    <citation type="submission" date="2017-08" db="EMBL/GenBank/DDBJ databases">
        <title>Draft genome sequence of filamentous cyanobacterium Calothrix elsteri CCALA 953.</title>
        <authorList>
            <person name="Gagunashvili A.N."/>
            <person name="Elster J."/>
            <person name="Andresson O.S."/>
        </authorList>
    </citation>
    <scope>NUCLEOTIDE SEQUENCE [LARGE SCALE GENOMIC DNA]</scope>
    <source>
        <strain evidence="6 7">CCALA 953</strain>
    </source>
</reference>
<dbReference type="GO" id="GO:0005886">
    <property type="term" value="C:plasma membrane"/>
    <property type="evidence" value="ECO:0007669"/>
    <property type="project" value="UniProtKB-SubCell"/>
</dbReference>
<comment type="caution">
    <text evidence="6">The sequence shown here is derived from an EMBL/GenBank/DDBJ whole genome shotgun (WGS) entry which is preliminary data.</text>
</comment>
<feature type="transmembrane region" description="Helical" evidence="5">
    <location>
        <begin position="103"/>
        <end position="127"/>
    </location>
</feature>
<evidence type="ECO:0000256" key="3">
    <source>
        <dbReference type="ARBA" id="ARBA00022989"/>
    </source>
</evidence>
<keyword evidence="7" id="KW-1185">Reference proteome</keyword>
<dbReference type="OrthoDB" id="582963at2"/>
<keyword evidence="4 5" id="KW-0472">Membrane</keyword>
<keyword evidence="3 5" id="KW-1133">Transmembrane helix</keyword>
<organism evidence="6 7">
    <name type="scientific">Brunnivagina elsteri CCALA 953</name>
    <dbReference type="NCBI Taxonomy" id="987040"/>
    <lineage>
        <taxon>Bacteria</taxon>
        <taxon>Bacillati</taxon>
        <taxon>Cyanobacteriota</taxon>
        <taxon>Cyanophyceae</taxon>
        <taxon>Nostocales</taxon>
        <taxon>Calotrichaceae</taxon>
        <taxon>Brunnivagina</taxon>
    </lineage>
</organism>
<evidence type="ECO:0000313" key="6">
    <source>
        <dbReference type="EMBL" id="PAX48298.1"/>
    </source>
</evidence>
<feature type="transmembrane region" description="Helical" evidence="5">
    <location>
        <begin position="164"/>
        <end position="184"/>
    </location>
</feature>
<evidence type="ECO:0000313" key="7">
    <source>
        <dbReference type="Proteomes" id="UP000218238"/>
    </source>
</evidence>
<evidence type="ECO:0000256" key="5">
    <source>
        <dbReference type="SAM" id="Phobius"/>
    </source>
</evidence>
<dbReference type="RefSeq" id="WP_095724817.1">
    <property type="nucleotide sequence ID" value="NZ_NTFS01000561.1"/>
</dbReference>
<dbReference type="InterPro" id="IPR036640">
    <property type="entry name" value="ABC1_TM_sf"/>
</dbReference>